<dbReference type="InterPro" id="IPR018170">
    <property type="entry name" value="Aldo/ket_reductase_CS"/>
</dbReference>
<evidence type="ECO:0000313" key="9">
    <source>
        <dbReference type="Proteomes" id="UP000286773"/>
    </source>
</evidence>
<dbReference type="Proteomes" id="UP000286773">
    <property type="component" value="Unassembled WGS sequence"/>
</dbReference>
<dbReference type="PIRSF" id="PIRSF000097">
    <property type="entry name" value="AKR"/>
    <property type="match status" value="1"/>
</dbReference>
<evidence type="ECO:0000256" key="2">
    <source>
        <dbReference type="ARBA" id="ARBA00022857"/>
    </source>
</evidence>
<evidence type="ECO:0000256" key="6">
    <source>
        <dbReference type="PIRSR" id="PIRSR000097-3"/>
    </source>
</evidence>
<feature type="binding site" evidence="5">
    <location>
        <position position="110"/>
    </location>
    <ligand>
        <name>substrate</name>
    </ligand>
</feature>
<feature type="domain" description="NADP-dependent oxidoreductase" evidence="7">
    <location>
        <begin position="17"/>
        <end position="259"/>
    </location>
</feature>
<dbReference type="SUPFAM" id="SSF51430">
    <property type="entry name" value="NAD(P)-linked oxidoreductase"/>
    <property type="match status" value="1"/>
</dbReference>
<feature type="site" description="Lowers pKa of active site Tyr" evidence="6">
    <location>
        <position position="77"/>
    </location>
</feature>
<evidence type="ECO:0000256" key="1">
    <source>
        <dbReference type="ARBA" id="ARBA00007905"/>
    </source>
</evidence>
<evidence type="ECO:0000256" key="3">
    <source>
        <dbReference type="ARBA" id="ARBA00023002"/>
    </source>
</evidence>
<dbReference type="InterPro" id="IPR023210">
    <property type="entry name" value="NADP_OxRdtase_dom"/>
</dbReference>
<proteinExistence type="inferred from homology"/>
<dbReference type="AlphaFoldDB" id="A0A430B0F2"/>
<dbReference type="GO" id="GO:0016616">
    <property type="term" value="F:oxidoreductase activity, acting on the CH-OH group of donors, NAD or NADP as acceptor"/>
    <property type="evidence" value="ECO:0007669"/>
    <property type="project" value="UniProtKB-ARBA"/>
</dbReference>
<comment type="caution">
    <text evidence="8">The sequence shown here is derived from an EMBL/GenBank/DDBJ whole genome shotgun (WGS) entry which is preliminary data.</text>
</comment>
<evidence type="ECO:0000313" key="8">
    <source>
        <dbReference type="EMBL" id="RSU13805.1"/>
    </source>
</evidence>
<evidence type="ECO:0000256" key="5">
    <source>
        <dbReference type="PIRSR" id="PIRSR000097-2"/>
    </source>
</evidence>
<dbReference type="Gene3D" id="3.20.20.100">
    <property type="entry name" value="NADP-dependent oxidoreductase domain"/>
    <property type="match status" value="1"/>
</dbReference>
<sequence>MTVETYKVLTNGVQIPRIGLGVWKAENNEQVVNAVKWAIEAGYRMIDTASVYKNEEGVGRGIKESGIAREDLFVTSKVYNDEQGYDETLKAFDQSLERLGLDYLDLYLIHWPVADKYKETWRAMEKLYKDGRVRAIGVSNFHPHHLEDLMFSAEIKPMMNQVELHPRLNQKALHAFCQANDIAVTAYSPLGHGTILENQLLQTIADKYGKTIPQVILRWDVQNDVIVIPKSVNQDRIISNLAIFDFELSKEDMVAIDTLHTGERVNKNPDTFLIER</sequence>
<dbReference type="RefSeq" id="WP_126812117.1">
    <property type="nucleotide sequence ID" value="NZ_NGKC01000002.1"/>
</dbReference>
<dbReference type="EMBL" id="NGKC01000002">
    <property type="protein sequence ID" value="RSU13805.1"/>
    <property type="molecule type" value="Genomic_DNA"/>
</dbReference>
<dbReference type="Pfam" id="PF00248">
    <property type="entry name" value="Aldo_ket_red"/>
    <property type="match status" value="1"/>
</dbReference>
<dbReference type="PRINTS" id="PR00069">
    <property type="entry name" value="ALDKETRDTASE"/>
</dbReference>
<dbReference type="FunFam" id="3.20.20.100:FF:000015">
    <property type="entry name" value="Oxidoreductase, aldo/keto reductase family"/>
    <property type="match status" value="1"/>
</dbReference>
<feature type="active site" description="Proton donor" evidence="4">
    <location>
        <position position="52"/>
    </location>
</feature>
<organism evidence="8 9">
    <name type="scientific">Vagococcus acidifermentans</name>
    <dbReference type="NCBI Taxonomy" id="564710"/>
    <lineage>
        <taxon>Bacteria</taxon>
        <taxon>Bacillati</taxon>
        <taxon>Bacillota</taxon>
        <taxon>Bacilli</taxon>
        <taxon>Lactobacillales</taxon>
        <taxon>Enterococcaceae</taxon>
        <taxon>Vagococcus</taxon>
    </lineage>
</organism>
<gene>
    <name evidence="8" type="ORF">CBF27_02590</name>
</gene>
<dbReference type="InterPro" id="IPR036812">
    <property type="entry name" value="NAD(P)_OxRdtase_dom_sf"/>
</dbReference>
<keyword evidence="3" id="KW-0560">Oxidoreductase</keyword>
<accession>A0A430B0F2</accession>
<evidence type="ECO:0000259" key="7">
    <source>
        <dbReference type="Pfam" id="PF00248"/>
    </source>
</evidence>
<keyword evidence="2" id="KW-0521">NADP</keyword>
<dbReference type="InterPro" id="IPR020471">
    <property type="entry name" value="AKR"/>
</dbReference>
<comment type="similarity">
    <text evidence="1">Belongs to the aldo/keto reductase family.</text>
</comment>
<dbReference type="OrthoDB" id="9804790at2"/>
<keyword evidence="9" id="KW-1185">Reference proteome</keyword>
<evidence type="ECO:0000256" key="4">
    <source>
        <dbReference type="PIRSR" id="PIRSR000097-1"/>
    </source>
</evidence>
<reference evidence="8 9" key="1">
    <citation type="submission" date="2017-05" db="EMBL/GenBank/DDBJ databases">
        <title>Vagococcus spp. assemblies.</title>
        <authorList>
            <person name="Gulvik C.A."/>
        </authorList>
    </citation>
    <scope>NUCLEOTIDE SEQUENCE [LARGE SCALE GENOMIC DNA]</scope>
    <source>
        <strain evidence="8 9">LMG 24798</strain>
    </source>
</reference>
<name>A0A430B0F2_9ENTE</name>
<dbReference type="PROSITE" id="PS00062">
    <property type="entry name" value="ALDOKETO_REDUCTASE_2"/>
    <property type="match status" value="1"/>
</dbReference>
<dbReference type="PANTHER" id="PTHR43827">
    <property type="entry name" value="2,5-DIKETO-D-GLUCONIC ACID REDUCTASE"/>
    <property type="match status" value="1"/>
</dbReference>
<dbReference type="PROSITE" id="PS00063">
    <property type="entry name" value="ALDOKETO_REDUCTASE_3"/>
    <property type="match status" value="1"/>
</dbReference>
<dbReference type="PANTHER" id="PTHR43827:SF3">
    <property type="entry name" value="NADP-DEPENDENT OXIDOREDUCTASE DOMAIN-CONTAINING PROTEIN"/>
    <property type="match status" value="1"/>
</dbReference>
<protein>
    <submittedName>
        <fullName evidence="8">Aldo/keto reductase</fullName>
    </submittedName>
</protein>